<protein>
    <submittedName>
        <fullName evidence="1">Uncharacterized protein</fullName>
    </submittedName>
</protein>
<sequence length="591" mass="65757">MNSLEAMADLPFHTHNALQMTCSLADIRSSEGIKAPQPNRYEETPLTSSYHIMQPNSDVENENETSKSAENDNVTSMFAENYDANSMSAGDDVTISAKRKHGAETYSFQKKKNFHASAEIDHVTSKSAGDDVPMSAKSKHVAEPYSTRKKNIDAAMYRKTSVKSDMQFSYSEDPNDIVEKRLWSETEYDCHAGLFMGSETDEYLQVCQHELPTAEGMTRDKESTRTCGRWQAEVPWGRGHEEVWTGGGIVRTLESLTPTWPPEKCYASILQECLNFRLIHPHWANLSQQMANPLSGTGCQVGRFGREENSAGKICHHCCLLECWRGFHPFDDDITPQKLDPRLMKGAPPGAIVKCHPSGWVQSEEADAPGIQTDEIGLRDVSHQPGPSAVMDPSTPGPSALQTFITQQDIYHIPVLPKKTSNRGRNSAEKLDGSIEDFVGVMAIEVNGAAGTTTEDTKLNRGPAGRKEASRYIYNEDVARSPHPHNLLGHRDVEPQIKDSEIWRSLCAFVEQLQLDRYSGEWKTQIDPENWLSKCIKGRVILKKEGLGKDWDGNSHGLWLGPILAVAWYDFGKPRKAEIMMAGPGIEPGPS</sequence>
<dbReference type="Proteomes" id="UP001159363">
    <property type="component" value="Chromosome X"/>
</dbReference>
<comment type="caution">
    <text evidence="1">The sequence shown here is derived from an EMBL/GenBank/DDBJ whole genome shotgun (WGS) entry which is preliminary data.</text>
</comment>
<gene>
    <name evidence="1" type="ORF">PR048_012563</name>
</gene>
<evidence type="ECO:0000313" key="1">
    <source>
        <dbReference type="EMBL" id="KAJ8886352.1"/>
    </source>
</evidence>
<dbReference type="EMBL" id="JARBHB010000004">
    <property type="protein sequence ID" value="KAJ8886352.1"/>
    <property type="molecule type" value="Genomic_DNA"/>
</dbReference>
<reference evidence="1 2" key="1">
    <citation type="submission" date="2023-02" db="EMBL/GenBank/DDBJ databases">
        <title>LHISI_Scaffold_Assembly.</title>
        <authorList>
            <person name="Stuart O.P."/>
            <person name="Cleave R."/>
            <person name="Magrath M.J.L."/>
            <person name="Mikheyev A.S."/>
        </authorList>
    </citation>
    <scope>NUCLEOTIDE SEQUENCE [LARGE SCALE GENOMIC DNA]</scope>
    <source>
        <strain evidence="1">Daus_M_001</strain>
        <tissue evidence="1">Leg muscle</tissue>
    </source>
</reference>
<proteinExistence type="predicted"/>
<evidence type="ECO:0000313" key="2">
    <source>
        <dbReference type="Proteomes" id="UP001159363"/>
    </source>
</evidence>
<keyword evidence="2" id="KW-1185">Reference proteome</keyword>
<organism evidence="1 2">
    <name type="scientific">Dryococelus australis</name>
    <dbReference type="NCBI Taxonomy" id="614101"/>
    <lineage>
        <taxon>Eukaryota</taxon>
        <taxon>Metazoa</taxon>
        <taxon>Ecdysozoa</taxon>
        <taxon>Arthropoda</taxon>
        <taxon>Hexapoda</taxon>
        <taxon>Insecta</taxon>
        <taxon>Pterygota</taxon>
        <taxon>Neoptera</taxon>
        <taxon>Polyneoptera</taxon>
        <taxon>Phasmatodea</taxon>
        <taxon>Verophasmatodea</taxon>
        <taxon>Anareolatae</taxon>
        <taxon>Phasmatidae</taxon>
        <taxon>Eurycanthinae</taxon>
        <taxon>Dryococelus</taxon>
    </lineage>
</organism>
<name>A0ABQ9HPP8_9NEOP</name>
<accession>A0ABQ9HPP8</accession>